<feature type="active site" evidence="3">
    <location>
        <position position="72"/>
    </location>
</feature>
<evidence type="ECO:0000313" key="9">
    <source>
        <dbReference type="Proteomes" id="UP000383932"/>
    </source>
</evidence>
<name>A0A5N5QDR6_9AGAM</name>
<comment type="caution">
    <text evidence="8">The sequence shown here is derived from an EMBL/GenBank/DDBJ whole genome shotgun (WGS) entry which is preliminary data.</text>
</comment>
<comment type="similarity">
    <text evidence="1 5">Belongs to the peptidase A1 family.</text>
</comment>
<proteinExistence type="inferred from homology"/>
<dbReference type="InterPro" id="IPR034164">
    <property type="entry name" value="Pepsin-like_dom"/>
</dbReference>
<accession>A0A5N5QDR6</accession>
<evidence type="ECO:0000256" key="3">
    <source>
        <dbReference type="PIRSR" id="PIRSR601461-1"/>
    </source>
</evidence>
<dbReference type="InterPro" id="IPR001969">
    <property type="entry name" value="Aspartic_peptidase_AS"/>
</dbReference>
<evidence type="ECO:0000256" key="1">
    <source>
        <dbReference type="ARBA" id="ARBA00007447"/>
    </source>
</evidence>
<evidence type="ECO:0000313" key="8">
    <source>
        <dbReference type="EMBL" id="KAB5589814.1"/>
    </source>
</evidence>
<gene>
    <name evidence="8" type="ORF">CTheo_6738</name>
</gene>
<dbReference type="PROSITE" id="PS51767">
    <property type="entry name" value="PEPTIDASE_A1"/>
    <property type="match status" value="1"/>
</dbReference>
<dbReference type="GO" id="GO:0004190">
    <property type="term" value="F:aspartic-type endopeptidase activity"/>
    <property type="evidence" value="ECO:0007669"/>
    <property type="project" value="UniProtKB-KW"/>
</dbReference>
<dbReference type="InterPro" id="IPR001461">
    <property type="entry name" value="Aspartic_peptidase_A1"/>
</dbReference>
<organism evidence="8 9">
    <name type="scientific">Ceratobasidium theobromae</name>
    <dbReference type="NCBI Taxonomy" id="1582974"/>
    <lineage>
        <taxon>Eukaryota</taxon>
        <taxon>Fungi</taxon>
        <taxon>Dikarya</taxon>
        <taxon>Basidiomycota</taxon>
        <taxon>Agaricomycotina</taxon>
        <taxon>Agaricomycetes</taxon>
        <taxon>Cantharellales</taxon>
        <taxon>Ceratobasidiaceae</taxon>
        <taxon>Ceratobasidium</taxon>
    </lineage>
</organism>
<dbReference type="PRINTS" id="PR00792">
    <property type="entry name" value="PEPSIN"/>
</dbReference>
<dbReference type="SUPFAM" id="SSF50630">
    <property type="entry name" value="Acid proteases"/>
    <property type="match status" value="1"/>
</dbReference>
<feature type="domain" description="Peptidase A1" evidence="7">
    <location>
        <begin position="54"/>
        <end position="386"/>
    </location>
</feature>
<feature type="disulfide bond" evidence="4">
    <location>
        <begin position="85"/>
        <end position="89"/>
    </location>
</feature>
<keyword evidence="5" id="KW-0645">Protease</keyword>
<dbReference type="InterPro" id="IPR021109">
    <property type="entry name" value="Peptidase_aspartic_dom_sf"/>
</dbReference>
<keyword evidence="4" id="KW-1015">Disulfide bond</keyword>
<reference evidence="8 9" key="1">
    <citation type="journal article" date="2019" name="Fungal Biol. Biotechnol.">
        <title>Draft genome sequence of fastidious pathogen Ceratobasidium theobromae, which causes vascular-streak dieback in Theobroma cacao.</title>
        <authorList>
            <person name="Ali S.S."/>
            <person name="Asman A."/>
            <person name="Shao J."/>
            <person name="Firmansyah A.P."/>
            <person name="Susilo A.W."/>
            <person name="Rosmana A."/>
            <person name="McMahon P."/>
            <person name="Junaid M."/>
            <person name="Guest D."/>
            <person name="Kheng T.Y."/>
            <person name="Meinhardt L.W."/>
            <person name="Bailey B.A."/>
        </authorList>
    </citation>
    <scope>NUCLEOTIDE SEQUENCE [LARGE SCALE GENOMIC DNA]</scope>
    <source>
        <strain evidence="8 9">CT2</strain>
    </source>
</reference>
<feature type="active site" evidence="3">
    <location>
        <position position="278"/>
    </location>
</feature>
<keyword evidence="2 5" id="KW-0064">Aspartyl protease</keyword>
<feature type="chain" id="PRO_5024453380" description="Peptidase A1 domain-containing protein" evidence="6">
    <location>
        <begin position="21"/>
        <end position="410"/>
    </location>
</feature>
<dbReference type="EMBL" id="SSOP01000226">
    <property type="protein sequence ID" value="KAB5589814.1"/>
    <property type="molecule type" value="Genomic_DNA"/>
</dbReference>
<evidence type="ECO:0000259" key="7">
    <source>
        <dbReference type="PROSITE" id="PS51767"/>
    </source>
</evidence>
<keyword evidence="6" id="KW-0732">Signal</keyword>
<evidence type="ECO:0000256" key="5">
    <source>
        <dbReference type="RuleBase" id="RU000454"/>
    </source>
</evidence>
<keyword evidence="5" id="KW-0378">Hydrolase</keyword>
<dbReference type="Proteomes" id="UP000383932">
    <property type="component" value="Unassembled WGS sequence"/>
</dbReference>
<evidence type="ECO:0000256" key="6">
    <source>
        <dbReference type="SAM" id="SignalP"/>
    </source>
</evidence>
<sequence length="410" mass="44725">MWHLRSLVLGSLVGLKLVAAADNLEVNVPRNGKSTPNSKPKALTLPIKIINTYDTIRLSLGTPPQPVDLLFDTGSDALWVLDPSCAKNCRSAYNFTRSFYDPHASSTSLSANTSETVDYLGGTIVGNVWSDKLRIQNVSLPLPQRFISVNNSSWSSLAAGGFVGLSFKTNSPGRTSIYDTLFQPSILPDHRTGIYLGKTLSTEFNPNPTTNGVVTFGGSEENKYGTALKWANVIPSPMSSEYELWRVPVYGVMTTKNSVNGAVSKSLGVQAGTSAIFDTGATSISAPEAIIDALYKFLGLNYTAIQHGYRPLCSELLALNTSLTLTFDAINITLTTAELSTPGYTEDKYCWPPFIPWKSQNWLIGKNYLKSFYTVWDLGGWNVSVIGDAIPRIGFSYLKDEYRPNLSANP</sequence>
<dbReference type="Gene3D" id="2.40.70.10">
    <property type="entry name" value="Acid Proteases"/>
    <property type="match status" value="2"/>
</dbReference>
<evidence type="ECO:0000256" key="2">
    <source>
        <dbReference type="ARBA" id="ARBA00022750"/>
    </source>
</evidence>
<feature type="signal peptide" evidence="6">
    <location>
        <begin position="1"/>
        <end position="20"/>
    </location>
</feature>
<keyword evidence="9" id="KW-1185">Reference proteome</keyword>
<dbReference type="Pfam" id="PF00026">
    <property type="entry name" value="Asp"/>
    <property type="match status" value="1"/>
</dbReference>
<protein>
    <recommendedName>
        <fullName evidence="7">Peptidase A1 domain-containing protein</fullName>
    </recommendedName>
</protein>
<dbReference type="GO" id="GO:0006508">
    <property type="term" value="P:proteolysis"/>
    <property type="evidence" value="ECO:0007669"/>
    <property type="project" value="UniProtKB-KW"/>
</dbReference>
<dbReference type="PANTHER" id="PTHR47966">
    <property type="entry name" value="BETA-SITE APP-CLEAVING ENZYME, ISOFORM A-RELATED"/>
    <property type="match status" value="1"/>
</dbReference>
<dbReference type="PANTHER" id="PTHR47966:SF51">
    <property type="entry name" value="BETA-SITE APP-CLEAVING ENZYME, ISOFORM A-RELATED"/>
    <property type="match status" value="1"/>
</dbReference>
<evidence type="ECO:0000256" key="4">
    <source>
        <dbReference type="PIRSR" id="PIRSR601461-2"/>
    </source>
</evidence>
<dbReference type="AlphaFoldDB" id="A0A5N5QDR6"/>
<dbReference type="InterPro" id="IPR033121">
    <property type="entry name" value="PEPTIDASE_A1"/>
</dbReference>
<dbReference type="PROSITE" id="PS00141">
    <property type="entry name" value="ASP_PROTEASE"/>
    <property type="match status" value="2"/>
</dbReference>
<dbReference type="CDD" id="cd05471">
    <property type="entry name" value="pepsin_like"/>
    <property type="match status" value="1"/>
</dbReference>
<dbReference type="OrthoDB" id="771136at2759"/>